<reference evidence="3" key="1">
    <citation type="submission" date="2023-07" db="EMBL/GenBank/DDBJ databases">
        <title>Genome content predicts the carbon catabolic preferences of heterotrophic bacteria.</title>
        <authorList>
            <person name="Gralka M."/>
        </authorList>
    </citation>
    <scope>NUCLEOTIDE SEQUENCE</scope>
    <source>
        <strain evidence="3">4G09</strain>
    </source>
</reference>
<dbReference type="Gene3D" id="3.40.630.10">
    <property type="entry name" value="Zn peptidases"/>
    <property type="match status" value="1"/>
</dbReference>
<dbReference type="PANTHER" id="PTHR12147">
    <property type="entry name" value="METALLOPEPTIDASE M28 FAMILY MEMBER"/>
    <property type="match status" value="1"/>
</dbReference>
<feature type="domain" description="Peptidase M28" evidence="2">
    <location>
        <begin position="86"/>
        <end position="277"/>
    </location>
</feature>
<dbReference type="InterPro" id="IPR045175">
    <property type="entry name" value="M28_fam"/>
</dbReference>
<evidence type="ECO:0000256" key="1">
    <source>
        <dbReference type="SAM" id="SignalP"/>
    </source>
</evidence>
<keyword evidence="1" id="KW-0732">Signal</keyword>
<organism evidence="3 4">
    <name type="scientific">Pseudoalteromonas marina</name>
    <dbReference type="NCBI Taxonomy" id="267375"/>
    <lineage>
        <taxon>Bacteria</taxon>
        <taxon>Pseudomonadati</taxon>
        <taxon>Pseudomonadota</taxon>
        <taxon>Gammaproteobacteria</taxon>
        <taxon>Alteromonadales</taxon>
        <taxon>Pseudoalteromonadaceae</taxon>
        <taxon>Pseudoalteromonas</taxon>
    </lineage>
</organism>
<name>A0ABT9FDM9_9GAMM</name>
<dbReference type="SUPFAM" id="SSF53187">
    <property type="entry name" value="Zn-dependent exopeptidases"/>
    <property type="match status" value="1"/>
</dbReference>
<gene>
    <name evidence="3" type="ORF">Q8W34_09370</name>
</gene>
<evidence type="ECO:0000259" key="2">
    <source>
        <dbReference type="Pfam" id="PF04389"/>
    </source>
</evidence>
<keyword evidence="4" id="KW-1185">Reference proteome</keyword>
<feature type="signal peptide" evidence="1">
    <location>
        <begin position="1"/>
        <end position="20"/>
    </location>
</feature>
<accession>A0ABT9FDM9</accession>
<evidence type="ECO:0000313" key="3">
    <source>
        <dbReference type="EMBL" id="MDP2564843.1"/>
    </source>
</evidence>
<comment type="caution">
    <text evidence="3">The sequence shown here is derived from an EMBL/GenBank/DDBJ whole genome shotgun (WGS) entry which is preliminary data.</text>
</comment>
<dbReference type="Pfam" id="PF04389">
    <property type="entry name" value="Peptidase_M28"/>
    <property type="match status" value="1"/>
</dbReference>
<dbReference type="PANTHER" id="PTHR12147:SF26">
    <property type="entry name" value="PEPTIDASE M28 DOMAIN-CONTAINING PROTEIN"/>
    <property type="match status" value="1"/>
</dbReference>
<dbReference type="EMBL" id="JAUYVT010000007">
    <property type="protein sequence ID" value="MDP2564843.1"/>
    <property type="molecule type" value="Genomic_DNA"/>
</dbReference>
<dbReference type="Proteomes" id="UP001177212">
    <property type="component" value="Unassembled WGS sequence"/>
</dbReference>
<feature type="chain" id="PRO_5046863928" evidence="1">
    <location>
        <begin position="21"/>
        <end position="305"/>
    </location>
</feature>
<dbReference type="RefSeq" id="WP_305471974.1">
    <property type="nucleotide sequence ID" value="NZ_JAUYVT010000007.1"/>
</dbReference>
<evidence type="ECO:0000313" key="4">
    <source>
        <dbReference type="Proteomes" id="UP001177212"/>
    </source>
</evidence>
<proteinExistence type="predicted"/>
<dbReference type="InterPro" id="IPR007484">
    <property type="entry name" value="Peptidase_M28"/>
</dbReference>
<sequence length="305" mass="34411">MTIKYFLCLILICVCANSYGNALHTQLIDDLNHLASNPLMGRKTATEGAANTRAYLHSRLSKFNLNVSEQTFTYKSGIFEHAQGINIIAVPTKSTQRKKIIITAHYDHLGKRGGKYYFGANDNATGVAALLYLASSLQNKEFPYELVFVLTDAEENGLHGSKHFAQTLNSNNVLMNINLDMLGVKKHKSRVYALTSYSLKQKLKPVFTALNNTKITIKPVYSSKQMNRLIKSQNIDWHKASDHYSFAQNNIPYVYFGMGHDPHHHTTKDTVQHIDIPKYVSTVLAIEGFIKQLAHHHYDDLNAET</sequence>
<protein>
    <submittedName>
        <fullName evidence="3">M28 family peptidase</fullName>
    </submittedName>
</protein>